<dbReference type="Pfam" id="PF09388">
    <property type="entry name" value="SpoOE-like"/>
    <property type="match status" value="1"/>
</dbReference>
<dbReference type="AlphaFoldDB" id="A0A7S8C9Z6"/>
<organism evidence="1 2">
    <name type="scientific">Mangrovibacillus cuniculi</name>
    <dbReference type="NCBI Taxonomy" id="2593652"/>
    <lineage>
        <taxon>Bacteria</taxon>
        <taxon>Bacillati</taxon>
        <taxon>Bacillota</taxon>
        <taxon>Bacilli</taxon>
        <taxon>Bacillales</taxon>
        <taxon>Bacillaceae</taxon>
        <taxon>Mangrovibacillus</taxon>
    </lineage>
</organism>
<dbReference type="GO" id="GO:0046983">
    <property type="term" value="F:protein dimerization activity"/>
    <property type="evidence" value="ECO:0007669"/>
    <property type="project" value="InterPro"/>
</dbReference>
<reference evidence="1 2" key="1">
    <citation type="submission" date="2019-07" db="EMBL/GenBank/DDBJ databases">
        <title>Genome sequence of 2 isolates from Red Sea Mangroves.</title>
        <authorList>
            <person name="Sefrji F."/>
            <person name="Michoud G."/>
            <person name="Merlino G."/>
            <person name="Daffonchio D."/>
        </authorList>
    </citation>
    <scope>NUCLEOTIDE SEQUENCE [LARGE SCALE GENOMIC DNA]</scope>
    <source>
        <strain evidence="1 2">R1DC41</strain>
    </source>
</reference>
<sequence>MVSTVRQKRLLHMIHLKREEMIILGLTKGLTHSSTVDCSQELDHLLNKYDEESKNPNHWTRQFMYFLVRRNIPNRLKQLG</sequence>
<keyword evidence="2" id="KW-1185">Reference proteome</keyword>
<dbReference type="GO" id="GO:0043937">
    <property type="term" value="P:regulation of sporulation"/>
    <property type="evidence" value="ECO:0007669"/>
    <property type="project" value="InterPro"/>
</dbReference>
<dbReference type="InterPro" id="IPR053028">
    <property type="entry name" value="Spo0E-like_phosphatase"/>
</dbReference>
<dbReference type="InterPro" id="IPR037208">
    <property type="entry name" value="Spo0E-like_sf"/>
</dbReference>
<dbReference type="InterPro" id="IPR036638">
    <property type="entry name" value="HLH_DNA-bd_sf"/>
</dbReference>
<name>A0A7S8C9Z6_9BACI</name>
<dbReference type="SUPFAM" id="SSF140500">
    <property type="entry name" value="BAS1536-like"/>
    <property type="match status" value="1"/>
</dbReference>
<protein>
    <submittedName>
        <fullName evidence="1">Aspartyl-phosphate phosphatase Spo0E family protein</fullName>
    </submittedName>
</protein>
<evidence type="ECO:0000313" key="2">
    <source>
        <dbReference type="Proteomes" id="UP000593626"/>
    </source>
</evidence>
<dbReference type="RefSeq" id="WP_239673661.1">
    <property type="nucleotide sequence ID" value="NZ_CP049742.1"/>
</dbReference>
<dbReference type="Proteomes" id="UP000593626">
    <property type="component" value="Chromosome"/>
</dbReference>
<dbReference type="PANTHER" id="PTHR41263:SF1">
    <property type="entry name" value="ASPARTYL-PHOSPHATE PHOSPHATASE YISI"/>
    <property type="match status" value="1"/>
</dbReference>
<gene>
    <name evidence="1" type="ORF">G8O30_03780</name>
</gene>
<dbReference type="KEGG" id="mcui:G8O30_03780"/>
<proteinExistence type="predicted"/>
<dbReference type="EMBL" id="CP049742">
    <property type="protein sequence ID" value="QPC46139.1"/>
    <property type="molecule type" value="Genomic_DNA"/>
</dbReference>
<dbReference type="PANTHER" id="PTHR41263">
    <property type="entry name" value="ASPARTYL-PHOSPHATE PHOSPHATASE YISI"/>
    <property type="match status" value="1"/>
</dbReference>
<dbReference type="InterPro" id="IPR018540">
    <property type="entry name" value="Spo0E-like"/>
</dbReference>
<evidence type="ECO:0000313" key="1">
    <source>
        <dbReference type="EMBL" id="QPC46139.1"/>
    </source>
</evidence>
<dbReference type="Gene3D" id="4.10.280.10">
    <property type="entry name" value="Helix-loop-helix DNA-binding domain"/>
    <property type="match status" value="1"/>
</dbReference>
<accession>A0A7S8C9Z6</accession>